<dbReference type="PROSITE" id="PS51257">
    <property type="entry name" value="PROKAR_LIPOPROTEIN"/>
    <property type="match status" value="1"/>
</dbReference>
<dbReference type="RefSeq" id="WP_140231497.1">
    <property type="nucleotide sequence ID" value="NZ_BAAAEV010000002.1"/>
</dbReference>
<evidence type="ECO:0008006" key="3">
    <source>
        <dbReference type="Google" id="ProtNLM"/>
    </source>
</evidence>
<keyword evidence="2" id="KW-1185">Reference proteome</keyword>
<protein>
    <recommendedName>
        <fullName evidence="3">Lipoprotein</fullName>
    </recommendedName>
</protein>
<comment type="caution">
    <text evidence="1">The sequence shown here is derived from an EMBL/GenBank/DDBJ whole genome shotgun (WGS) entry which is preliminary data.</text>
</comment>
<gene>
    <name evidence="1" type="ORF">FHT01_001413</name>
</gene>
<sequence>MTDLPRYLVAMLNHPLRALLGTVLLLAGCDVDPPNRNTLDTADVSATALDPGTVAVRIGESGPAFDACAIRAVVTEAGDATVPVRAAPFDEGGETVRVANGTRLYVCTRSIDQRWLGVVVVPGTESTDDCGLQARVERPRSYDGPCISGWVPRALVRLTAN</sequence>
<name>A0ABX0U2E3_9SPHN</name>
<accession>A0ABX0U2E3</accession>
<dbReference type="Proteomes" id="UP000788153">
    <property type="component" value="Unassembled WGS sequence"/>
</dbReference>
<evidence type="ECO:0000313" key="1">
    <source>
        <dbReference type="EMBL" id="NIJ23871.1"/>
    </source>
</evidence>
<organism evidence="1 2">
    <name type="scientific">Sphingomonas japonica</name>
    <dbReference type="NCBI Taxonomy" id="511662"/>
    <lineage>
        <taxon>Bacteria</taxon>
        <taxon>Pseudomonadati</taxon>
        <taxon>Pseudomonadota</taxon>
        <taxon>Alphaproteobacteria</taxon>
        <taxon>Sphingomonadales</taxon>
        <taxon>Sphingomonadaceae</taxon>
        <taxon>Sphingomonas</taxon>
    </lineage>
</organism>
<dbReference type="EMBL" id="JAASQP010000001">
    <property type="protein sequence ID" value="NIJ23871.1"/>
    <property type="molecule type" value="Genomic_DNA"/>
</dbReference>
<proteinExistence type="predicted"/>
<reference evidence="1 2" key="1">
    <citation type="submission" date="2020-03" db="EMBL/GenBank/DDBJ databases">
        <title>Genomic Encyclopedia of Type Strains, Phase IV (KMG-IV): sequencing the most valuable type-strain genomes for metagenomic binning, comparative biology and taxonomic classification.</title>
        <authorList>
            <person name="Goeker M."/>
        </authorList>
    </citation>
    <scope>NUCLEOTIDE SEQUENCE [LARGE SCALE GENOMIC DNA]</scope>
    <source>
        <strain evidence="1 2">DSM 22753</strain>
    </source>
</reference>
<evidence type="ECO:0000313" key="2">
    <source>
        <dbReference type="Proteomes" id="UP000788153"/>
    </source>
</evidence>